<dbReference type="Proteomes" id="UP000749646">
    <property type="component" value="Unassembled WGS sequence"/>
</dbReference>
<keyword evidence="2" id="KW-1185">Reference proteome</keyword>
<reference evidence="1" key="1">
    <citation type="journal article" date="2020" name="Fungal Divers.">
        <title>Resolving the Mortierellaceae phylogeny through synthesis of multi-gene phylogenetics and phylogenomics.</title>
        <authorList>
            <person name="Vandepol N."/>
            <person name="Liber J."/>
            <person name="Desiro A."/>
            <person name="Na H."/>
            <person name="Kennedy M."/>
            <person name="Barry K."/>
            <person name="Grigoriev I.V."/>
            <person name="Miller A.N."/>
            <person name="O'Donnell K."/>
            <person name="Stajich J.E."/>
            <person name="Bonito G."/>
        </authorList>
    </citation>
    <scope>NUCLEOTIDE SEQUENCE</scope>
    <source>
        <strain evidence="1">MES-2147</strain>
    </source>
</reference>
<proteinExistence type="predicted"/>
<gene>
    <name evidence="1" type="ORF">BGZ65_004872</name>
</gene>
<accession>A0A9P6SVA6</accession>
<name>A0A9P6SVA6_9FUNG</name>
<protein>
    <submittedName>
        <fullName evidence="1">Uncharacterized protein</fullName>
    </submittedName>
</protein>
<evidence type="ECO:0000313" key="1">
    <source>
        <dbReference type="EMBL" id="KAG0006710.1"/>
    </source>
</evidence>
<organism evidence="1 2">
    <name type="scientific">Modicella reniformis</name>
    <dbReference type="NCBI Taxonomy" id="1440133"/>
    <lineage>
        <taxon>Eukaryota</taxon>
        <taxon>Fungi</taxon>
        <taxon>Fungi incertae sedis</taxon>
        <taxon>Mucoromycota</taxon>
        <taxon>Mortierellomycotina</taxon>
        <taxon>Mortierellomycetes</taxon>
        <taxon>Mortierellales</taxon>
        <taxon>Mortierellaceae</taxon>
        <taxon>Modicella</taxon>
    </lineage>
</organism>
<dbReference type="EMBL" id="JAAAHW010000070">
    <property type="protein sequence ID" value="KAG0006710.1"/>
    <property type="molecule type" value="Genomic_DNA"/>
</dbReference>
<evidence type="ECO:0000313" key="2">
    <source>
        <dbReference type="Proteomes" id="UP000749646"/>
    </source>
</evidence>
<comment type="caution">
    <text evidence="1">The sequence shown here is derived from an EMBL/GenBank/DDBJ whole genome shotgun (WGS) entry which is preliminary data.</text>
</comment>
<dbReference type="AlphaFoldDB" id="A0A9P6SVA6"/>
<sequence length="64" mass="7762">MLLLDDEFLILQIPDMVQELQAYHQNFSLIFDFLWFMQSKFALSVLRKSKRALYFMALEEDELQ</sequence>